<feature type="transmembrane region" description="Helical" evidence="1">
    <location>
        <begin position="61"/>
        <end position="81"/>
    </location>
</feature>
<keyword evidence="1" id="KW-0472">Membrane</keyword>
<dbReference type="RefSeq" id="WP_151968409.1">
    <property type="nucleotide sequence ID" value="NZ_AP019860.1"/>
</dbReference>
<feature type="transmembrane region" description="Helical" evidence="1">
    <location>
        <begin position="286"/>
        <end position="309"/>
    </location>
</feature>
<evidence type="ECO:0000313" key="2">
    <source>
        <dbReference type="EMBL" id="BBM84242.1"/>
    </source>
</evidence>
<feature type="transmembrane region" description="Helical" evidence="1">
    <location>
        <begin position="202"/>
        <end position="219"/>
    </location>
</feature>
<gene>
    <name evidence="2" type="ORF">UABAM_02598</name>
</gene>
<dbReference type="EMBL" id="AP019860">
    <property type="protein sequence ID" value="BBM84242.1"/>
    <property type="molecule type" value="Genomic_DNA"/>
</dbReference>
<feature type="transmembrane region" description="Helical" evidence="1">
    <location>
        <begin position="259"/>
        <end position="279"/>
    </location>
</feature>
<name>A0A5S9F382_UABAM</name>
<evidence type="ECO:0000313" key="3">
    <source>
        <dbReference type="Proteomes" id="UP000326354"/>
    </source>
</evidence>
<dbReference type="Proteomes" id="UP000326354">
    <property type="component" value="Chromosome"/>
</dbReference>
<dbReference type="AlphaFoldDB" id="A0A5S9F382"/>
<feature type="transmembrane region" description="Helical" evidence="1">
    <location>
        <begin position="88"/>
        <end position="105"/>
    </location>
</feature>
<feature type="transmembrane region" description="Helical" evidence="1">
    <location>
        <begin position="21"/>
        <end position="41"/>
    </location>
</feature>
<feature type="transmembrane region" description="Helical" evidence="1">
    <location>
        <begin position="315"/>
        <end position="333"/>
    </location>
</feature>
<dbReference type="KEGG" id="uam:UABAM_02598"/>
<organism evidence="2 3">
    <name type="scientific">Uabimicrobium amorphum</name>
    <dbReference type="NCBI Taxonomy" id="2596890"/>
    <lineage>
        <taxon>Bacteria</taxon>
        <taxon>Pseudomonadati</taxon>
        <taxon>Planctomycetota</taxon>
        <taxon>Candidatus Uabimicrobiia</taxon>
        <taxon>Candidatus Uabimicrobiales</taxon>
        <taxon>Candidatus Uabimicrobiaceae</taxon>
        <taxon>Candidatus Uabimicrobium</taxon>
    </lineage>
</organism>
<evidence type="ECO:0000256" key="1">
    <source>
        <dbReference type="SAM" id="Phobius"/>
    </source>
</evidence>
<keyword evidence="3" id="KW-1185">Reference proteome</keyword>
<proteinExistence type="predicted"/>
<feature type="transmembrane region" description="Helical" evidence="1">
    <location>
        <begin position="226"/>
        <end position="247"/>
    </location>
</feature>
<protein>
    <submittedName>
        <fullName evidence="2">Uncharacterized protein</fullName>
    </submittedName>
</protein>
<keyword evidence="1" id="KW-0812">Transmembrane</keyword>
<keyword evidence="1" id="KW-1133">Transmembrane helix</keyword>
<sequence length="339" mass="38627">MEKSTTPATTDIVQQNRLRPFIFGILSLVILVASTIFLLSIKEEGGIYTVLLRLMQVVIPWILLATTLRCFQAAFISCFYIRVDEEGICLSIPLYYPFCVFLPYTNVLKRNIRWGNFHVKDIKVKAEGQLAEERLISMTIKNNNYTMKTFPFVESAEDIYDTLQQAQNSRGSDISQLKSDGEMESTKADMTWSVNTDYFWKWYKIIGFALAIIATYLLINDYNGVVVTISFIAFALVAFFPYMLSIIDEIDWSTSTSSKFMRFATFCSGGIFPLVVIFVKSLPQTISMVLFPCTILFLIIMSLVCSWYLRRSIFIWGSLAILTSGISNCVLSVQDKVRT</sequence>
<reference evidence="2 3" key="1">
    <citation type="submission" date="2019-08" db="EMBL/GenBank/DDBJ databases">
        <title>Complete genome sequence of Candidatus Uab amorphum.</title>
        <authorList>
            <person name="Shiratori T."/>
            <person name="Suzuki S."/>
            <person name="Kakizawa Y."/>
            <person name="Ishida K."/>
        </authorList>
    </citation>
    <scope>NUCLEOTIDE SEQUENCE [LARGE SCALE GENOMIC DNA]</scope>
    <source>
        <strain evidence="2 3">SRT547</strain>
    </source>
</reference>
<accession>A0A5S9F382</accession>